<dbReference type="InterPro" id="IPR052577">
    <property type="entry name" value="VWA7"/>
</dbReference>
<evidence type="ECO:0000313" key="7">
    <source>
        <dbReference type="Proteomes" id="UP001163046"/>
    </source>
</evidence>
<dbReference type="SUPFAM" id="SSF53300">
    <property type="entry name" value="vWA-like"/>
    <property type="match status" value="1"/>
</dbReference>
<dbReference type="InterPro" id="IPR056861">
    <property type="entry name" value="HMCN1-like_VWA"/>
</dbReference>
<feature type="chain" id="PRO_5040975034" evidence="4">
    <location>
        <begin position="27"/>
        <end position="681"/>
    </location>
</feature>
<keyword evidence="2" id="KW-0964">Secreted</keyword>
<proteinExistence type="predicted"/>
<feature type="signal peptide" evidence="4">
    <location>
        <begin position="1"/>
        <end position="26"/>
    </location>
</feature>
<dbReference type="PANTHER" id="PTHR14905">
    <property type="entry name" value="NG37"/>
    <property type="match status" value="1"/>
</dbReference>
<name>A0A9X0CE03_9CNID</name>
<dbReference type="PANTHER" id="PTHR14905:SF7">
    <property type="entry name" value="VON WILLEBRAND FACTOR A DOMAIN-CONTAINING PROTEIN 7"/>
    <property type="match status" value="1"/>
</dbReference>
<dbReference type="AlphaFoldDB" id="A0A9X0CE03"/>
<gene>
    <name evidence="6" type="primary">VWA7_11</name>
    <name evidence="6" type="ORF">OS493_034349</name>
</gene>
<evidence type="ECO:0000256" key="3">
    <source>
        <dbReference type="ARBA" id="ARBA00022729"/>
    </source>
</evidence>
<accession>A0A9X0CE03</accession>
<dbReference type="Gene3D" id="3.40.50.410">
    <property type="entry name" value="von Willebrand factor, type A domain"/>
    <property type="match status" value="1"/>
</dbReference>
<reference evidence="6" key="1">
    <citation type="submission" date="2023-01" db="EMBL/GenBank/DDBJ databases">
        <title>Genome assembly of the deep-sea coral Lophelia pertusa.</title>
        <authorList>
            <person name="Herrera S."/>
            <person name="Cordes E."/>
        </authorList>
    </citation>
    <scope>NUCLEOTIDE SEQUENCE</scope>
    <source>
        <strain evidence="6">USNM1676648</strain>
        <tissue evidence="6">Polyp</tissue>
    </source>
</reference>
<evidence type="ECO:0000256" key="1">
    <source>
        <dbReference type="ARBA" id="ARBA00004613"/>
    </source>
</evidence>
<comment type="caution">
    <text evidence="6">The sequence shown here is derived from an EMBL/GenBank/DDBJ whole genome shotgun (WGS) entry which is preliminary data.</text>
</comment>
<dbReference type="EMBL" id="MU827825">
    <property type="protein sequence ID" value="KAJ7321730.1"/>
    <property type="molecule type" value="Genomic_DNA"/>
</dbReference>
<protein>
    <submittedName>
        <fullName evidence="6">von Willebrand factor A</fullName>
    </submittedName>
</protein>
<keyword evidence="7" id="KW-1185">Reference proteome</keyword>
<sequence>MRKVTLLGFVALAAAVLLLDLSEGAGDFFEVLDQTTAEYLAGDSNKLHRSSSGAAISAPRNNKYLEASMQIIRGMADANVTSRGSRSRKINSLMKSVKKAVMDKEIPKARHMIGYLMNPECNCPKEQGGCRKSDLPRHCRRKKPNKHENVFKKLRTILNKEEFEILLGITGDVSLIFVIDTTGSMGDEIEAAKKIAKAIAAHTRDSPVEYILAPFSDPTWGDISRCPNQASFIKALDTLTARGGFDCPELAFNGIIDAIENGDPFVGSPMFVFTDAGAKEGESPKYTLDNALGLALKYMIPVNFFYSTEFGSCGSFQSHDSLAQLLDGTDGFGMQFNSSGEIQKMGGVISATLGGTATILDGRSSEAPDGLGLSRSLTDRASARDKTYTIPVDDTVESFIVTYFASTSAHLVELRNPDGLPQPRSENLTREDCGLSGTPPRVCGNWSSRLRLEHIHSRKMIGRQWFEYPTDYPLLGQMATVSLVIPLKKRLDLPSLHLSLVDRSGRILQNAKLATPSLVGTFIPPNVPFKFKLSGRTAAGWSFQRISRSFINAKNILLRLQRVQGYKTLECGTTLRLPFVLDYNGVNNEIFDVNVTSSLKTATNSSKSAIIIRYAKIVQNRMSAREVFFTVELKTPRDVTGILDEWDTIKVTVKTVPASTSADVTSFTEHFKVTCARYTDP</sequence>
<keyword evidence="3 4" id="KW-0732">Signal</keyword>
<dbReference type="InterPro" id="IPR036465">
    <property type="entry name" value="vWFA_dom_sf"/>
</dbReference>
<evidence type="ECO:0000256" key="2">
    <source>
        <dbReference type="ARBA" id="ARBA00022525"/>
    </source>
</evidence>
<comment type="subcellular location">
    <subcellularLocation>
        <location evidence="1">Secreted</location>
    </subcellularLocation>
</comment>
<evidence type="ECO:0000259" key="5">
    <source>
        <dbReference type="Pfam" id="PF25106"/>
    </source>
</evidence>
<dbReference type="Pfam" id="PF25106">
    <property type="entry name" value="VWA_4"/>
    <property type="match status" value="1"/>
</dbReference>
<organism evidence="6 7">
    <name type="scientific">Desmophyllum pertusum</name>
    <dbReference type="NCBI Taxonomy" id="174260"/>
    <lineage>
        <taxon>Eukaryota</taxon>
        <taxon>Metazoa</taxon>
        <taxon>Cnidaria</taxon>
        <taxon>Anthozoa</taxon>
        <taxon>Hexacorallia</taxon>
        <taxon>Scleractinia</taxon>
        <taxon>Caryophylliina</taxon>
        <taxon>Caryophylliidae</taxon>
        <taxon>Desmophyllum</taxon>
    </lineage>
</organism>
<feature type="domain" description="Hemicentin-1-like von Willebrand factor A" evidence="5">
    <location>
        <begin position="174"/>
        <end position="308"/>
    </location>
</feature>
<evidence type="ECO:0000313" key="6">
    <source>
        <dbReference type="EMBL" id="KAJ7321730.1"/>
    </source>
</evidence>
<dbReference type="OrthoDB" id="301415at2759"/>
<dbReference type="Proteomes" id="UP001163046">
    <property type="component" value="Unassembled WGS sequence"/>
</dbReference>
<evidence type="ECO:0000256" key="4">
    <source>
        <dbReference type="SAM" id="SignalP"/>
    </source>
</evidence>